<keyword evidence="4" id="KW-1185">Reference proteome</keyword>
<evidence type="ECO:0000256" key="2">
    <source>
        <dbReference type="SAM" id="Phobius"/>
    </source>
</evidence>
<dbReference type="PANTHER" id="PTHR30093">
    <property type="entry name" value="GENERAL SECRETION PATHWAY PROTEIN G"/>
    <property type="match status" value="1"/>
</dbReference>
<keyword evidence="2" id="KW-0812">Transmembrane</keyword>
<protein>
    <submittedName>
        <fullName evidence="3">Prepilin-type N-terminal cleavage/methylation domain-containing protein</fullName>
    </submittedName>
</protein>
<dbReference type="InterPro" id="IPR045584">
    <property type="entry name" value="Pilin-like"/>
</dbReference>
<gene>
    <name evidence="3" type="ORF">IM725_15445</name>
</gene>
<dbReference type="Pfam" id="PF16732">
    <property type="entry name" value="ComP_DUS"/>
    <property type="match status" value="1"/>
</dbReference>
<comment type="caution">
    <text evidence="3">The sequence shown here is derived from an EMBL/GenBank/DDBJ whole genome shotgun (WGS) entry which is preliminary data.</text>
</comment>
<dbReference type="RefSeq" id="WP_193781532.1">
    <property type="nucleotide sequence ID" value="NZ_JADDOJ010000072.1"/>
</dbReference>
<dbReference type="PRINTS" id="PR00813">
    <property type="entry name" value="BCTERIALGSPG"/>
</dbReference>
<evidence type="ECO:0000256" key="1">
    <source>
        <dbReference type="ARBA" id="ARBA00022481"/>
    </source>
</evidence>
<dbReference type="PANTHER" id="PTHR30093:SF47">
    <property type="entry name" value="TYPE IV PILUS NON-CORE MINOR PILIN PILE"/>
    <property type="match status" value="1"/>
</dbReference>
<reference evidence="3 4" key="1">
    <citation type="submission" date="2020-10" db="EMBL/GenBank/DDBJ databases">
        <title>Draft genome of Ramlibacter aquaticus LMG 30558.</title>
        <authorList>
            <person name="Props R."/>
        </authorList>
    </citation>
    <scope>NUCLEOTIDE SEQUENCE [LARGE SCALE GENOMIC DNA]</scope>
    <source>
        <strain evidence="3 4">LMG 30558</strain>
    </source>
</reference>
<evidence type="ECO:0000313" key="4">
    <source>
        <dbReference type="Proteomes" id="UP000715965"/>
    </source>
</evidence>
<dbReference type="PROSITE" id="PS00409">
    <property type="entry name" value="PROKAR_NTER_METHYL"/>
    <property type="match status" value="1"/>
</dbReference>
<dbReference type="InterPro" id="IPR012902">
    <property type="entry name" value="N_methyl_site"/>
</dbReference>
<dbReference type="Proteomes" id="UP000715965">
    <property type="component" value="Unassembled WGS sequence"/>
</dbReference>
<keyword evidence="2" id="KW-1133">Transmembrane helix</keyword>
<feature type="transmembrane region" description="Helical" evidence="2">
    <location>
        <begin position="12"/>
        <end position="32"/>
    </location>
</feature>
<accession>A0ABR9SI40</accession>
<dbReference type="Gene3D" id="3.30.700.10">
    <property type="entry name" value="Glycoprotein, Type 4 Pilin"/>
    <property type="match status" value="1"/>
</dbReference>
<evidence type="ECO:0000313" key="3">
    <source>
        <dbReference type="EMBL" id="MBE7941973.1"/>
    </source>
</evidence>
<dbReference type="NCBIfam" id="TIGR02532">
    <property type="entry name" value="IV_pilin_GFxxxE"/>
    <property type="match status" value="1"/>
</dbReference>
<keyword evidence="2" id="KW-0472">Membrane</keyword>
<dbReference type="InterPro" id="IPR031982">
    <property type="entry name" value="PilE-like"/>
</dbReference>
<dbReference type="SUPFAM" id="SSF54523">
    <property type="entry name" value="Pili subunits"/>
    <property type="match status" value="1"/>
</dbReference>
<sequence>MNSKKTSGFTLIELMVTVAIVGILAAIALPAYTKQIQKSARRLAQAQMLDLSNREQQYLLANRGYASYAQLTSAGYNLPTELTAKYTPSINVGSSTPPSFTITFQAIGNQVSDGDLTFTSEGVKGCNPACSPVTLKW</sequence>
<proteinExistence type="predicted"/>
<dbReference type="EMBL" id="JADDOJ010000072">
    <property type="protein sequence ID" value="MBE7941973.1"/>
    <property type="molecule type" value="Genomic_DNA"/>
</dbReference>
<name>A0ABR9SI40_9BURK</name>
<keyword evidence="1" id="KW-0488">Methylation</keyword>
<dbReference type="InterPro" id="IPR000983">
    <property type="entry name" value="Bac_GSPG_pilin"/>
</dbReference>
<organism evidence="3 4">
    <name type="scientific">Ramlibacter aquaticus</name>
    <dbReference type="NCBI Taxonomy" id="2780094"/>
    <lineage>
        <taxon>Bacteria</taxon>
        <taxon>Pseudomonadati</taxon>
        <taxon>Pseudomonadota</taxon>
        <taxon>Betaproteobacteria</taxon>
        <taxon>Burkholderiales</taxon>
        <taxon>Comamonadaceae</taxon>
        <taxon>Ramlibacter</taxon>
    </lineage>
</organism>
<dbReference type="Pfam" id="PF07963">
    <property type="entry name" value="N_methyl"/>
    <property type="match status" value="1"/>
</dbReference>